<proteinExistence type="predicted"/>
<feature type="domain" description="Enoyl reductase (ER)" evidence="3">
    <location>
        <begin position="175"/>
        <end position="483"/>
    </location>
</feature>
<dbReference type="InterPro" id="IPR013154">
    <property type="entry name" value="ADH-like_N"/>
</dbReference>
<dbReference type="Pfam" id="PF00107">
    <property type="entry name" value="ADH_zinc_N"/>
    <property type="match status" value="1"/>
</dbReference>
<dbReference type="InterPro" id="IPR023393">
    <property type="entry name" value="START-like_dom_sf"/>
</dbReference>
<name>A0ABP8HSN5_9BURK</name>
<dbReference type="RefSeq" id="WP_345538391.1">
    <property type="nucleotide sequence ID" value="NZ_BAABGJ010000022.1"/>
</dbReference>
<reference evidence="5" key="1">
    <citation type="journal article" date="2019" name="Int. J. Syst. Evol. Microbiol.">
        <title>The Global Catalogue of Microorganisms (GCM) 10K type strain sequencing project: providing services to taxonomists for standard genome sequencing and annotation.</title>
        <authorList>
            <consortium name="The Broad Institute Genomics Platform"/>
            <consortium name="The Broad Institute Genome Sequencing Center for Infectious Disease"/>
            <person name="Wu L."/>
            <person name="Ma J."/>
        </authorList>
    </citation>
    <scope>NUCLEOTIDE SEQUENCE [LARGE SCALE GENOMIC DNA]</scope>
    <source>
        <strain evidence="5">JCM 17804</strain>
    </source>
</reference>
<dbReference type="SUPFAM" id="SSF55961">
    <property type="entry name" value="Bet v1-like"/>
    <property type="match status" value="1"/>
</dbReference>
<accession>A0ABP8HSN5</accession>
<keyword evidence="2" id="KW-0560">Oxidoreductase</keyword>
<dbReference type="CDD" id="cd05286">
    <property type="entry name" value="QOR2"/>
    <property type="match status" value="1"/>
</dbReference>
<dbReference type="SMART" id="SM00829">
    <property type="entry name" value="PKS_ER"/>
    <property type="match status" value="1"/>
</dbReference>
<comment type="caution">
    <text evidence="4">The sequence shown here is derived from an EMBL/GenBank/DDBJ whole genome shotgun (WGS) entry which is preliminary data.</text>
</comment>
<dbReference type="Pfam" id="PF10604">
    <property type="entry name" value="Polyketide_cyc2"/>
    <property type="match status" value="1"/>
</dbReference>
<dbReference type="InterPro" id="IPR019587">
    <property type="entry name" value="Polyketide_cyclase/dehydratase"/>
</dbReference>
<dbReference type="Gene3D" id="3.90.180.10">
    <property type="entry name" value="Medium-chain alcohol dehydrogenases, catalytic domain"/>
    <property type="match status" value="1"/>
</dbReference>
<dbReference type="Gene3D" id="3.30.530.20">
    <property type="match status" value="1"/>
</dbReference>
<organism evidence="4 5">
    <name type="scientific">Variovorax defluvii</name>
    <dbReference type="NCBI Taxonomy" id="913761"/>
    <lineage>
        <taxon>Bacteria</taxon>
        <taxon>Pseudomonadati</taxon>
        <taxon>Pseudomonadota</taxon>
        <taxon>Betaproteobacteria</taxon>
        <taxon>Burkholderiales</taxon>
        <taxon>Comamonadaceae</taxon>
        <taxon>Variovorax</taxon>
    </lineage>
</organism>
<protein>
    <recommendedName>
        <fullName evidence="3">Enoyl reductase (ER) domain-containing protein</fullName>
    </recommendedName>
</protein>
<dbReference type="InterPro" id="IPR036291">
    <property type="entry name" value="NAD(P)-bd_dom_sf"/>
</dbReference>
<dbReference type="InterPro" id="IPR011032">
    <property type="entry name" value="GroES-like_sf"/>
</dbReference>
<evidence type="ECO:0000259" key="3">
    <source>
        <dbReference type="SMART" id="SM00829"/>
    </source>
</evidence>
<dbReference type="InterPro" id="IPR047618">
    <property type="entry name" value="QOR-like"/>
</dbReference>
<dbReference type="SUPFAM" id="SSF50129">
    <property type="entry name" value="GroES-like"/>
    <property type="match status" value="1"/>
</dbReference>
<dbReference type="EMBL" id="BAABGJ010000022">
    <property type="protein sequence ID" value="GAA4343732.1"/>
    <property type="molecule type" value="Genomic_DNA"/>
</dbReference>
<sequence>MQRVVRSTIIDAPIERVWAVLRDFNSHDQWHAVVETSRIEGGERSDQVGCVRSFTLRDGNRIREQLLTLSDTEHRSTYCIVEATVPLQRYVATVTLKPVTDGNRTFWHWESTFATPPGQERELREMVARDVYEAGFENLRQHLRQGGDLRTPGQAGPMPSALALPTRRVVVDRHGNPEVLRLEDAEAPAPREGEVRIHQRAVGVNFIDVYLRRGWVPAPLPLVPGMEAAGSVLDVGAQVAGLLPGDRVAYLGPVPGAYCGVRCVPAGWVVRLPAAIEDETAAALLLKGITADYLLRDLGQVRRGTRLLVHAAAGGVGLLLCAWARRLGATVLGTVSSEEKARVAREHGCEHVIVTRDYRFADAVQRLCGGVDVLVDGLGDAARDENLAALARRGHWISLGQASGPLAALAPDALVAKSLSFSRPVVFDYVATPAQLAERAQRVWDALGDGSIRLPPIERHSLESAARAHERLESRATLGALVLLP</sequence>
<dbReference type="Proteomes" id="UP001500975">
    <property type="component" value="Unassembled WGS sequence"/>
</dbReference>
<evidence type="ECO:0000256" key="1">
    <source>
        <dbReference type="ARBA" id="ARBA00022857"/>
    </source>
</evidence>
<keyword evidence="5" id="KW-1185">Reference proteome</keyword>
<gene>
    <name evidence="4" type="ORF">GCM10023165_26420</name>
</gene>
<dbReference type="PANTHER" id="PTHR48106">
    <property type="entry name" value="QUINONE OXIDOREDUCTASE PIG3-RELATED"/>
    <property type="match status" value="1"/>
</dbReference>
<evidence type="ECO:0000313" key="4">
    <source>
        <dbReference type="EMBL" id="GAA4343732.1"/>
    </source>
</evidence>
<dbReference type="InterPro" id="IPR020843">
    <property type="entry name" value="ER"/>
</dbReference>
<evidence type="ECO:0000256" key="2">
    <source>
        <dbReference type="ARBA" id="ARBA00023002"/>
    </source>
</evidence>
<dbReference type="InterPro" id="IPR013149">
    <property type="entry name" value="ADH-like_C"/>
</dbReference>
<dbReference type="PANTHER" id="PTHR48106:SF13">
    <property type="entry name" value="QUINONE OXIDOREDUCTASE-RELATED"/>
    <property type="match status" value="1"/>
</dbReference>
<dbReference type="Gene3D" id="3.40.50.720">
    <property type="entry name" value="NAD(P)-binding Rossmann-like Domain"/>
    <property type="match status" value="1"/>
</dbReference>
<evidence type="ECO:0000313" key="5">
    <source>
        <dbReference type="Proteomes" id="UP001500975"/>
    </source>
</evidence>
<dbReference type="Pfam" id="PF08240">
    <property type="entry name" value="ADH_N"/>
    <property type="match status" value="1"/>
</dbReference>
<keyword evidence="1" id="KW-0521">NADP</keyword>
<dbReference type="CDD" id="cd07821">
    <property type="entry name" value="PYR_PYL_RCAR_like"/>
    <property type="match status" value="1"/>
</dbReference>
<dbReference type="SUPFAM" id="SSF51735">
    <property type="entry name" value="NAD(P)-binding Rossmann-fold domains"/>
    <property type="match status" value="1"/>
</dbReference>